<name>A0ABD5LUB1_PROMI</name>
<sequence length="82" mass="8968">MSYQEMMIMGNESYHEAELIGGENLPDTVIGGGKNFVNSLISLSEAYARSNAVSTSYQLEAQAYGPATWLMSDEGKNDTLRI</sequence>
<evidence type="ECO:0000313" key="1">
    <source>
        <dbReference type="EMBL" id="MEY2344215.1"/>
    </source>
</evidence>
<reference evidence="1" key="1">
    <citation type="submission" date="2021-05" db="EMBL/GenBank/DDBJ databases">
        <title>First report of NDM-5 and VEB-6 producing Proteus mirabilis isolated from blood of a sepsis patient in Kolkata, India.</title>
        <authorList>
            <person name="Halder G."/>
            <person name="Chaudhuri B."/>
            <person name="Dutta S."/>
        </authorList>
    </citation>
    <scope>NUCLEOTIDE SEQUENCE [LARGE SCALE GENOMIC DNA]</scope>
    <source>
        <strain evidence="1">7049</strain>
    </source>
</reference>
<comment type="caution">
    <text evidence="1">The sequence shown here is derived from an EMBL/GenBank/DDBJ whole genome shotgun (WGS) entry which is preliminary data.</text>
</comment>
<dbReference type="AlphaFoldDB" id="A0ABD5LUB1"/>
<dbReference type="EMBL" id="JADQCH020000001">
    <property type="protein sequence ID" value="MEY2344215.1"/>
    <property type="molecule type" value="Genomic_DNA"/>
</dbReference>
<organism evidence="1">
    <name type="scientific">Proteus mirabilis</name>
    <dbReference type="NCBI Taxonomy" id="584"/>
    <lineage>
        <taxon>Bacteria</taxon>
        <taxon>Pseudomonadati</taxon>
        <taxon>Pseudomonadota</taxon>
        <taxon>Gammaproteobacteria</taxon>
        <taxon>Enterobacterales</taxon>
        <taxon>Morganellaceae</taxon>
        <taxon>Proteus</taxon>
    </lineage>
</organism>
<proteinExistence type="predicted"/>
<gene>
    <name evidence="1" type="ORF">I3679_008995</name>
</gene>
<protein>
    <recommendedName>
        <fullName evidence="2">Phage protein</fullName>
    </recommendedName>
</protein>
<accession>A0ABD5LUB1</accession>
<evidence type="ECO:0008006" key="2">
    <source>
        <dbReference type="Google" id="ProtNLM"/>
    </source>
</evidence>